<feature type="non-terminal residue" evidence="1">
    <location>
        <position position="136"/>
    </location>
</feature>
<keyword evidence="2" id="KW-1185">Reference proteome</keyword>
<organism evidence="1">
    <name type="scientific">Medioppia subpectinata</name>
    <dbReference type="NCBI Taxonomy" id="1979941"/>
    <lineage>
        <taxon>Eukaryota</taxon>
        <taxon>Metazoa</taxon>
        <taxon>Ecdysozoa</taxon>
        <taxon>Arthropoda</taxon>
        <taxon>Chelicerata</taxon>
        <taxon>Arachnida</taxon>
        <taxon>Acari</taxon>
        <taxon>Acariformes</taxon>
        <taxon>Sarcoptiformes</taxon>
        <taxon>Oribatida</taxon>
        <taxon>Brachypylina</taxon>
        <taxon>Oppioidea</taxon>
        <taxon>Oppiidae</taxon>
        <taxon>Medioppia</taxon>
    </lineage>
</organism>
<evidence type="ECO:0000313" key="2">
    <source>
        <dbReference type="Proteomes" id="UP000759131"/>
    </source>
</evidence>
<dbReference type="PANTHER" id="PTHR43975">
    <property type="entry name" value="ZGC:101858"/>
    <property type="match status" value="1"/>
</dbReference>
<feature type="non-terminal residue" evidence="1">
    <location>
        <position position="1"/>
    </location>
</feature>
<name>A0A7R9QCI3_9ACAR</name>
<sequence>PVLELSQLAFPYLEKTNGTIISTSSVLAENPSRLMAAYCMSKAAIEMATNVLAHELGPKIRVNSVNPGMTNTHLFDDMDPTLFKTFISQTVSNTPLHRLGEPLDVAKAVAFLASADAQFITGAHIAVNGGVQWLGL</sequence>
<dbReference type="SUPFAM" id="SSF51735">
    <property type="entry name" value="NAD(P)-binding Rossmann-fold domains"/>
    <property type="match status" value="1"/>
</dbReference>
<dbReference type="AlphaFoldDB" id="A0A7R9QCI3"/>
<protein>
    <submittedName>
        <fullName evidence="1">Uncharacterized protein</fullName>
    </submittedName>
</protein>
<reference evidence="1" key="1">
    <citation type="submission" date="2020-11" db="EMBL/GenBank/DDBJ databases">
        <authorList>
            <person name="Tran Van P."/>
        </authorList>
    </citation>
    <scope>NUCLEOTIDE SEQUENCE</scope>
</reference>
<dbReference type="Pfam" id="PF13561">
    <property type="entry name" value="adh_short_C2"/>
    <property type="match status" value="1"/>
</dbReference>
<proteinExistence type="predicted"/>
<dbReference type="PRINTS" id="PR00081">
    <property type="entry name" value="GDHRDH"/>
</dbReference>
<dbReference type="PANTHER" id="PTHR43975:SF2">
    <property type="entry name" value="EG:BACR7A4.14 PROTEIN-RELATED"/>
    <property type="match status" value="1"/>
</dbReference>
<accession>A0A7R9QCI3</accession>
<dbReference type="Proteomes" id="UP000759131">
    <property type="component" value="Unassembled WGS sequence"/>
</dbReference>
<evidence type="ECO:0000313" key="1">
    <source>
        <dbReference type="EMBL" id="CAD7640777.1"/>
    </source>
</evidence>
<gene>
    <name evidence="1" type="ORF">OSB1V03_LOCUS18365</name>
</gene>
<dbReference type="OrthoDB" id="417891at2759"/>
<dbReference type="Gene3D" id="3.40.50.720">
    <property type="entry name" value="NAD(P)-binding Rossmann-like Domain"/>
    <property type="match status" value="1"/>
</dbReference>
<dbReference type="EMBL" id="CAJPIZ010024185">
    <property type="protein sequence ID" value="CAG2118413.1"/>
    <property type="molecule type" value="Genomic_DNA"/>
</dbReference>
<dbReference type="InterPro" id="IPR002347">
    <property type="entry name" value="SDR_fam"/>
</dbReference>
<dbReference type="EMBL" id="OC878760">
    <property type="protein sequence ID" value="CAD7640777.1"/>
    <property type="molecule type" value="Genomic_DNA"/>
</dbReference>
<dbReference type="InterPro" id="IPR036291">
    <property type="entry name" value="NAD(P)-bd_dom_sf"/>
</dbReference>